<dbReference type="PANTHER" id="PTHR30295">
    <property type="entry name" value="BACTERIOFERRITIN"/>
    <property type="match status" value="1"/>
</dbReference>
<dbReference type="Gene3D" id="1.20.1260.10">
    <property type="match status" value="1"/>
</dbReference>
<evidence type="ECO:0000256" key="2">
    <source>
        <dbReference type="ARBA" id="ARBA00023004"/>
    </source>
</evidence>
<evidence type="ECO:0000313" key="5">
    <source>
        <dbReference type="Proteomes" id="UP000634206"/>
    </source>
</evidence>
<organism evidence="4 5">
    <name type="scientific">Oceaniferula flava</name>
    <dbReference type="NCBI Taxonomy" id="2800421"/>
    <lineage>
        <taxon>Bacteria</taxon>
        <taxon>Pseudomonadati</taxon>
        <taxon>Verrucomicrobiota</taxon>
        <taxon>Verrucomicrobiia</taxon>
        <taxon>Verrucomicrobiales</taxon>
        <taxon>Verrucomicrobiaceae</taxon>
        <taxon>Oceaniferula</taxon>
    </lineage>
</organism>
<dbReference type="AlphaFoldDB" id="A0AAE2SDF5"/>
<dbReference type="SUPFAM" id="SSF47240">
    <property type="entry name" value="Ferritin-like"/>
    <property type="match status" value="1"/>
</dbReference>
<feature type="domain" description="Ferritin-like diiron" evidence="3">
    <location>
        <begin position="3"/>
        <end position="154"/>
    </location>
</feature>
<accession>A0AAE2SDF5</accession>
<keyword evidence="1" id="KW-0409">Iron storage</keyword>
<dbReference type="GO" id="GO:0020037">
    <property type="term" value="F:heme binding"/>
    <property type="evidence" value="ECO:0007669"/>
    <property type="project" value="TreeGrafter"/>
</dbReference>
<dbReference type="InterPro" id="IPR009040">
    <property type="entry name" value="Ferritin-like_diiron"/>
</dbReference>
<dbReference type="InterPro" id="IPR012347">
    <property type="entry name" value="Ferritin-like"/>
</dbReference>
<dbReference type="InterPro" id="IPR009078">
    <property type="entry name" value="Ferritin-like_SF"/>
</dbReference>
<reference evidence="4" key="1">
    <citation type="submission" date="2021-01" db="EMBL/GenBank/DDBJ databases">
        <title>Modified the classification status of verrucomicrobia.</title>
        <authorList>
            <person name="Feng X."/>
        </authorList>
    </citation>
    <scope>NUCLEOTIDE SEQUENCE</scope>
    <source>
        <strain evidence="4">5K15</strain>
    </source>
</reference>
<dbReference type="PROSITE" id="PS50905">
    <property type="entry name" value="FERRITIN_LIKE"/>
    <property type="match status" value="1"/>
</dbReference>
<protein>
    <recommendedName>
        <fullName evidence="3">Ferritin-like diiron domain-containing protein</fullName>
    </recommendedName>
</protein>
<comment type="caution">
    <text evidence="4">The sequence shown here is derived from an EMBL/GenBank/DDBJ whole genome shotgun (WGS) entry which is preliminary data.</text>
</comment>
<dbReference type="InterPro" id="IPR008331">
    <property type="entry name" value="Ferritin_DPS_dom"/>
</dbReference>
<keyword evidence="2" id="KW-0408">Iron</keyword>
<evidence type="ECO:0000259" key="3">
    <source>
        <dbReference type="PROSITE" id="PS50905"/>
    </source>
</evidence>
<dbReference type="PANTHER" id="PTHR30295:SF1">
    <property type="entry name" value="DNA PROTECTION DURING STARVATION PROTEIN"/>
    <property type="match status" value="1"/>
</dbReference>
<evidence type="ECO:0000313" key="4">
    <source>
        <dbReference type="EMBL" id="MBK1855382.1"/>
    </source>
</evidence>
<dbReference type="Pfam" id="PF00210">
    <property type="entry name" value="Ferritin"/>
    <property type="match status" value="1"/>
</dbReference>
<dbReference type="EMBL" id="JAENIG010000006">
    <property type="protein sequence ID" value="MBK1855382.1"/>
    <property type="molecule type" value="Genomic_DNA"/>
</dbReference>
<sequence length="170" mass="19273">MTQELREKLIDLLQTAYSAELETAENYLSWSVNLDGLHAQTIKEMLAKDVQVELAHARLLAERIYVLGGVVPGSMQLNKNQRYLQPSQEQSGIDYVVRGVVTAEESAIQHYRLLAEMAEGADPATQDLAVRLLADEEMHRREFTGILREIEDREVAAGRMSEEEKHCLTY</sequence>
<dbReference type="Proteomes" id="UP000634206">
    <property type="component" value="Unassembled WGS sequence"/>
</dbReference>
<evidence type="ECO:0000256" key="1">
    <source>
        <dbReference type="ARBA" id="ARBA00022434"/>
    </source>
</evidence>
<dbReference type="GO" id="GO:0004322">
    <property type="term" value="F:ferroxidase activity"/>
    <property type="evidence" value="ECO:0007669"/>
    <property type="project" value="TreeGrafter"/>
</dbReference>
<gene>
    <name evidence="4" type="ORF">JIN83_10460</name>
</gene>
<keyword evidence="5" id="KW-1185">Reference proteome</keyword>
<dbReference type="GO" id="GO:0008199">
    <property type="term" value="F:ferric iron binding"/>
    <property type="evidence" value="ECO:0007669"/>
    <property type="project" value="InterPro"/>
</dbReference>
<dbReference type="GO" id="GO:0005829">
    <property type="term" value="C:cytosol"/>
    <property type="evidence" value="ECO:0007669"/>
    <property type="project" value="TreeGrafter"/>
</dbReference>
<proteinExistence type="predicted"/>
<name>A0AAE2SDF5_9BACT</name>
<dbReference type="RefSeq" id="WP_309489995.1">
    <property type="nucleotide sequence ID" value="NZ_JAENIG010000006.1"/>
</dbReference>
<dbReference type="GO" id="GO:0006879">
    <property type="term" value="P:intracellular iron ion homeostasis"/>
    <property type="evidence" value="ECO:0007669"/>
    <property type="project" value="UniProtKB-KW"/>
</dbReference>